<keyword evidence="3" id="KW-1185">Reference proteome</keyword>
<reference evidence="2" key="1">
    <citation type="submission" date="2019-10" db="EMBL/GenBank/DDBJ databases">
        <authorList>
            <consortium name="Genoscope - CEA"/>
            <person name="William W."/>
        </authorList>
    </citation>
    <scope>NUCLEOTIDE SEQUENCE [LARGE SCALE GENOMIC DNA]</scope>
    <source>
        <strain evidence="2">BBR_PRJEB10994</strain>
    </source>
</reference>
<dbReference type="AlphaFoldDB" id="A0A7Z9BZ76"/>
<feature type="domain" description="PIN" evidence="1">
    <location>
        <begin position="1"/>
        <end position="117"/>
    </location>
</feature>
<dbReference type="SMART" id="SM00670">
    <property type="entry name" value="PINc"/>
    <property type="match status" value="1"/>
</dbReference>
<dbReference type="OrthoDB" id="426765at2"/>
<dbReference type="PANTHER" id="PTHR34610:SF4">
    <property type="entry name" value="SLL8027 PROTEIN"/>
    <property type="match status" value="1"/>
</dbReference>
<dbReference type="Pfam" id="PF13470">
    <property type="entry name" value="PIN_3"/>
    <property type="match status" value="1"/>
</dbReference>
<name>A0A7Z9BZ76_9CYAN</name>
<dbReference type="PANTHER" id="PTHR34610">
    <property type="entry name" value="SSL7007 PROTEIN"/>
    <property type="match status" value="1"/>
</dbReference>
<protein>
    <recommendedName>
        <fullName evidence="1">PIN domain-containing protein</fullName>
    </recommendedName>
</protein>
<dbReference type="Gene3D" id="3.40.50.1010">
    <property type="entry name" value="5'-nuclease"/>
    <property type="match status" value="1"/>
</dbReference>
<dbReference type="InterPro" id="IPR002716">
    <property type="entry name" value="PIN_dom"/>
</dbReference>
<dbReference type="NCBIfam" id="TIGR00305">
    <property type="entry name" value="putative toxin-antitoxin system toxin component, PIN family"/>
    <property type="match status" value="1"/>
</dbReference>
<sequence length="137" mass="15542">MKVVLDTNIFISGWLWDGRPDEILKLGEIGGINVCASEELLTELAITLSQNKFKLKLQSWGFEVHNLMDGIRNSVEIYSIPKRSFPELRDPNDWIILATAIASQADYIITGDRDLLTLENHENIPILTARDFLNRAC</sequence>
<evidence type="ECO:0000313" key="3">
    <source>
        <dbReference type="Proteomes" id="UP000182190"/>
    </source>
</evidence>
<comment type="caution">
    <text evidence="2">The sequence shown here is derived from an EMBL/GenBank/DDBJ whole genome shotgun (WGS) entry which is preliminary data.</text>
</comment>
<gene>
    <name evidence="2" type="ORF">PL9631_780007</name>
</gene>
<proteinExistence type="predicted"/>
<dbReference type="Proteomes" id="UP000182190">
    <property type="component" value="Unassembled WGS sequence"/>
</dbReference>
<dbReference type="InterPro" id="IPR029060">
    <property type="entry name" value="PIN-like_dom_sf"/>
</dbReference>
<dbReference type="RefSeq" id="WP_083621673.1">
    <property type="nucleotide sequence ID" value="NZ_LR735018.1"/>
</dbReference>
<dbReference type="InterPro" id="IPR002850">
    <property type="entry name" value="PIN_toxin-like"/>
</dbReference>
<organism evidence="2 3">
    <name type="scientific">Planktothrix paucivesiculata PCC 9631</name>
    <dbReference type="NCBI Taxonomy" id="671071"/>
    <lineage>
        <taxon>Bacteria</taxon>
        <taxon>Bacillati</taxon>
        <taxon>Cyanobacteriota</taxon>
        <taxon>Cyanophyceae</taxon>
        <taxon>Oscillatoriophycideae</taxon>
        <taxon>Oscillatoriales</taxon>
        <taxon>Microcoleaceae</taxon>
        <taxon>Planktothrix</taxon>
    </lineage>
</organism>
<accession>A0A7Z9BZ76</accession>
<dbReference type="EMBL" id="CZCS02000221">
    <property type="protein sequence ID" value="VXD24094.1"/>
    <property type="molecule type" value="Genomic_DNA"/>
</dbReference>
<dbReference type="SUPFAM" id="SSF88723">
    <property type="entry name" value="PIN domain-like"/>
    <property type="match status" value="1"/>
</dbReference>
<evidence type="ECO:0000313" key="2">
    <source>
        <dbReference type="EMBL" id="VXD24094.1"/>
    </source>
</evidence>
<evidence type="ECO:0000259" key="1">
    <source>
        <dbReference type="SMART" id="SM00670"/>
    </source>
</evidence>